<dbReference type="UniPathway" id="UPA00074">
    <property type="reaction ID" value="UER00943"/>
</dbReference>
<dbReference type="GO" id="GO:0034023">
    <property type="term" value="F:5-(carboxyamino)imidazole ribonucleotide mutase activity"/>
    <property type="evidence" value="ECO:0007669"/>
    <property type="project" value="UniProtKB-UniRule"/>
</dbReference>
<dbReference type="InterPro" id="IPR033747">
    <property type="entry name" value="PurE_ClassI"/>
</dbReference>
<dbReference type="Gene3D" id="3.40.50.1970">
    <property type="match status" value="1"/>
</dbReference>
<dbReference type="RefSeq" id="WP_045112246.1">
    <property type="nucleotide sequence ID" value="NZ_CAWQZC010000157.1"/>
</dbReference>
<evidence type="ECO:0000256" key="2">
    <source>
        <dbReference type="ARBA" id="ARBA00023235"/>
    </source>
</evidence>
<comment type="pathway">
    <text evidence="3 4">Purine metabolism; IMP biosynthesis via de novo pathway; 5-amino-1-(5-phospho-D-ribosyl)imidazole-4-carboxylate from 5-amino-1-(5-phospho-D-ribosyl)imidazole (N5-CAIR route): step 2/2.</text>
</comment>
<dbReference type="PATRIC" id="fig|80854.5.peg.4590"/>
<feature type="binding site" evidence="3 5">
    <location>
        <position position="12"/>
    </location>
    <ligand>
        <name>substrate</name>
    </ligand>
</feature>
<evidence type="ECO:0000313" key="7">
    <source>
        <dbReference type="EMBL" id="SGY92894.1"/>
    </source>
</evidence>
<dbReference type="SUPFAM" id="SSF52255">
    <property type="entry name" value="N5-CAIR mutase (phosphoribosylaminoimidazole carboxylase, PurE)"/>
    <property type="match status" value="1"/>
</dbReference>
<dbReference type="GO" id="GO:0006189">
    <property type="term" value="P:'de novo' IMP biosynthetic process"/>
    <property type="evidence" value="ECO:0007669"/>
    <property type="project" value="UniProtKB-UniRule"/>
</dbReference>
<dbReference type="GeneID" id="61296317"/>
<dbReference type="HAMAP" id="MF_01929">
    <property type="entry name" value="PurE_classI"/>
    <property type="match status" value="1"/>
</dbReference>
<dbReference type="PANTHER" id="PTHR23046:SF2">
    <property type="entry name" value="PHOSPHORIBOSYLAMINOIMIDAZOLE CARBOXYLASE"/>
    <property type="match status" value="1"/>
</dbReference>
<dbReference type="Proteomes" id="UP000183794">
    <property type="component" value="Unassembled WGS sequence"/>
</dbReference>
<evidence type="ECO:0000256" key="4">
    <source>
        <dbReference type="PIRNR" id="PIRNR001338"/>
    </source>
</evidence>
<dbReference type="PANTHER" id="PTHR23046">
    <property type="entry name" value="PHOSPHORIBOSYLAMINOIMIDAZOLE CARBOXYLASE CATALYTIC SUBUNIT"/>
    <property type="match status" value="1"/>
</dbReference>
<proteinExistence type="inferred from homology"/>
<comment type="similarity">
    <text evidence="3">Belongs to the AIR carboxylase family. Class I subfamily.</text>
</comment>
<evidence type="ECO:0000313" key="9">
    <source>
        <dbReference type="Proteomes" id="UP000182660"/>
    </source>
</evidence>
<feature type="domain" description="PurE" evidence="6">
    <location>
        <begin position="4"/>
        <end position="155"/>
    </location>
</feature>
<keyword evidence="9" id="KW-1185">Reference proteome</keyword>
<name>A0A090INU8_9GAMM</name>
<evidence type="ECO:0000259" key="6">
    <source>
        <dbReference type="SMART" id="SM01001"/>
    </source>
</evidence>
<dbReference type="Proteomes" id="UP000182660">
    <property type="component" value="Unassembled WGS sequence"/>
</dbReference>
<dbReference type="InterPro" id="IPR024694">
    <property type="entry name" value="PurE_prokaryotes"/>
</dbReference>
<gene>
    <name evidence="3" type="primary">purE</name>
    <name evidence="7" type="ORF">MT2528_2460</name>
    <name evidence="8" type="ORF">NVI5450_2676</name>
</gene>
<dbReference type="EC" id="5.4.99.18" evidence="3 4"/>
<dbReference type="InterPro" id="IPR000031">
    <property type="entry name" value="PurE_dom"/>
</dbReference>
<feature type="binding site" evidence="3 5">
    <location>
        <position position="42"/>
    </location>
    <ligand>
        <name>substrate</name>
    </ligand>
</feature>
<evidence type="ECO:0000256" key="5">
    <source>
        <dbReference type="PIRSR" id="PIRSR001338-1"/>
    </source>
</evidence>
<dbReference type="EMBL" id="FPLD01000069">
    <property type="protein sequence ID" value="SGZ03574.1"/>
    <property type="molecule type" value="Genomic_DNA"/>
</dbReference>
<protein>
    <recommendedName>
        <fullName evidence="3 4">N5-carboxyaminoimidazole ribonucleotide mutase</fullName>
        <shortName evidence="3 4">N5-CAIR mutase</shortName>
        <ecNumber evidence="3 4">5.4.99.18</ecNumber>
    </recommendedName>
    <alternativeName>
        <fullName evidence="3">5-(carboxyamino)imidazole ribonucleotide mutase</fullName>
    </alternativeName>
</protein>
<dbReference type="KEGG" id="mvs:MVIS_4332"/>
<evidence type="ECO:0000313" key="10">
    <source>
        <dbReference type="Proteomes" id="UP000183794"/>
    </source>
</evidence>
<dbReference type="HOGENOM" id="CLU_094982_2_0_6"/>
<evidence type="ECO:0000256" key="3">
    <source>
        <dbReference type="HAMAP-Rule" id="MF_01929"/>
    </source>
</evidence>
<dbReference type="Pfam" id="PF00731">
    <property type="entry name" value="AIRC"/>
    <property type="match status" value="1"/>
</dbReference>
<dbReference type="AlphaFoldDB" id="A0A090INU8"/>
<keyword evidence="1 3" id="KW-0658">Purine biosynthesis</keyword>
<feature type="binding site" evidence="3 5">
    <location>
        <position position="15"/>
    </location>
    <ligand>
        <name>substrate</name>
    </ligand>
</feature>
<keyword evidence="2 3" id="KW-0413">Isomerase</keyword>
<dbReference type="OrthoDB" id="9791908at2"/>
<reference evidence="7 9" key="1">
    <citation type="submission" date="2016-11" db="EMBL/GenBank/DDBJ databases">
        <authorList>
            <person name="Klemetsen T."/>
        </authorList>
    </citation>
    <scope>NUCLEOTIDE SEQUENCE [LARGE SCALE GENOMIC DNA]</scope>
    <source>
        <strain evidence="7">MT 2528</strain>
    </source>
</reference>
<organism evidence="8 10">
    <name type="scientific">Moritella viscosa</name>
    <dbReference type="NCBI Taxonomy" id="80854"/>
    <lineage>
        <taxon>Bacteria</taxon>
        <taxon>Pseudomonadati</taxon>
        <taxon>Pseudomonadota</taxon>
        <taxon>Gammaproteobacteria</taxon>
        <taxon>Alteromonadales</taxon>
        <taxon>Moritellaceae</taxon>
        <taxon>Moritella</taxon>
    </lineage>
</organism>
<accession>A0A090INU8</accession>
<dbReference type="NCBIfam" id="TIGR01162">
    <property type="entry name" value="purE"/>
    <property type="match status" value="1"/>
</dbReference>
<dbReference type="STRING" id="80854.MVIS_4332"/>
<evidence type="ECO:0000313" key="8">
    <source>
        <dbReference type="EMBL" id="SGZ03574.1"/>
    </source>
</evidence>
<evidence type="ECO:0000256" key="1">
    <source>
        <dbReference type="ARBA" id="ARBA00022755"/>
    </source>
</evidence>
<sequence>MSTPFVAVLMGSDSDLPVMQATLNVLKSFEIQYEVKVTSAHRTPAATHQYVTDAESRGCAIFICAAGLAAHLAGAVAGITTHPVIGVPIDAGPLQGMDALLSTVQMPGGVPVASVAIGSAGAKNAGYLAAQMLAIGNPEMAAKVKAERQANAASIIAKDEALQAKLKAL</sequence>
<dbReference type="EMBL" id="FPLJ01000055">
    <property type="protein sequence ID" value="SGY92894.1"/>
    <property type="molecule type" value="Genomic_DNA"/>
</dbReference>
<comment type="function">
    <text evidence="3 4">Catalyzes the conversion of N5-carboxyaminoimidazole ribonucleotide (N5-CAIR) to 4-carboxy-5-aminoimidazole ribonucleotide (CAIR).</text>
</comment>
<dbReference type="PIRSF" id="PIRSF001338">
    <property type="entry name" value="AIR_carboxylase"/>
    <property type="match status" value="1"/>
</dbReference>
<comment type="catalytic activity">
    <reaction evidence="3 4">
        <text>5-carboxyamino-1-(5-phospho-D-ribosyl)imidazole + H(+) = 5-amino-1-(5-phospho-D-ribosyl)imidazole-4-carboxylate</text>
        <dbReference type="Rhea" id="RHEA:13193"/>
        <dbReference type="ChEBI" id="CHEBI:15378"/>
        <dbReference type="ChEBI" id="CHEBI:58730"/>
        <dbReference type="ChEBI" id="CHEBI:77657"/>
        <dbReference type="EC" id="5.4.99.18"/>
    </reaction>
</comment>
<reference evidence="8 10" key="2">
    <citation type="submission" date="2016-11" db="EMBL/GenBank/DDBJ databases">
        <authorList>
            <person name="Jaros S."/>
            <person name="Januszkiewicz K."/>
            <person name="Wedrychowicz H."/>
        </authorList>
    </citation>
    <scope>NUCLEOTIDE SEQUENCE [LARGE SCALE GENOMIC DNA]</scope>
    <source>
        <strain evidence="8">NVI 5450</strain>
    </source>
</reference>
<dbReference type="SMART" id="SM01001">
    <property type="entry name" value="AIRC"/>
    <property type="match status" value="1"/>
</dbReference>